<sequence length="148" mass="17501">QQPRYNFSPCVTDATGLHWCFIYGEDIKLIDDVKVRVVVTRHPFRLNPFCYHKEYNNSPNRSFYGGHIIMSRYLSDLKTWLKNNYPEYVKRIYLDDGSKEIRYGKEEELVPIFDAESVKAPSVIREAVDRVWNELRDLEDINPLGIIQ</sequence>
<reference evidence="1" key="1">
    <citation type="submission" date="2021-02" db="EMBL/GenBank/DDBJ databases">
        <authorList>
            <person name="Nowell W R."/>
        </authorList>
    </citation>
    <scope>NUCLEOTIDE SEQUENCE</scope>
</reference>
<name>A0A8S2FT19_9BILA</name>
<dbReference type="Proteomes" id="UP000682733">
    <property type="component" value="Unassembled WGS sequence"/>
</dbReference>
<accession>A0A8S2FT19</accession>
<gene>
    <name evidence="1" type="ORF">OVA965_LOCUS38683</name>
    <name evidence="2" type="ORF">TMI583_LOCUS39894</name>
</gene>
<proteinExistence type="predicted"/>
<organism evidence="1 3">
    <name type="scientific">Didymodactylos carnosus</name>
    <dbReference type="NCBI Taxonomy" id="1234261"/>
    <lineage>
        <taxon>Eukaryota</taxon>
        <taxon>Metazoa</taxon>
        <taxon>Spiralia</taxon>
        <taxon>Gnathifera</taxon>
        <taxon>Rotifera</taxon>
        <taxon>Eurotatoria</taxon>
        <taxon>Bdelloidea</taxon>
        <taxon>Philodinida</taxon>
        <taxon>Philodinidae</taxon>
        <taxon>Didymodactylos</taxon>
    </lineage>
</organism>
<evidence type="ECO:0000313" key="3">
    <source>
        <dbReference type="Proteomes" id="UP000677228"/>
    </source>
</evidence>
<dbReference type="EMBL" id="CAJOBA010060916">
    <property type="protein sequence ID" value="CAF4327371.1"/>
    <property type="molecule type" value="Genomic_DNA"/>
</dbReference>
<dbReference type="Proteomes" id="UP000677228">
    <property type="component" value="Unassembled WGS sequence"/>
</dbReference>
<comment type="caution">
    <text evidence="1">The sequence shown here is derived from an EMBL/GenBank/DDBJ whole genome shotgun (WGS) entry which is preliminary data.</text>
</comment>
<feature type="non-terminal residue" evidence="1">
    <location>
        <position position="1"/>
    </location>
</feature>
<protein>
    <submittedName>
        <fullName evidence="1">Uncharacterized protein</fullName>
    </submittedName>
</protein>
<evidence type="ECO:0000313" key="2">
    <source>
        <dbReference type="EMBL" id="CAF4327371.1"/>
    </source>
</evidence>
<dbReference type="AlphaFoldDB" id="A0A8S2FT19"/>
<evidence type="ECO:0000313" key="1">
    <source>
        <dbReference type="EMBL" id="CAF1539213.1"/>
    </source>
</evidence>
<dbReference type="EMBL" id="CAJNOK010038599">
    <property type="protein sequence ID" value="CAF1539213.1"/>
    <property type="molecule type" value="Genomic_DNA"/>
</dbReference>